<dbReference type="InterPro" id="IPR050266">
    <property type="entry name" value="AB_hydrolase_sf"/>
</dbReference>
<sequence length="274" mass="28930">MHDHLRGAEGVRLAVRSVGDPLGFPIVFVHGWASSNRAWDGQLDDLELAARHRLIALDLRGHGSSDIPVSGYDRASTWADDIAAVLARAGGPALLVGWSYGGLVVTDYLRERGTAGVAGLVLVGALTEMGRDRPGGAIGAAWDGTMRPSLSDDPDEAVPALTTLAKRMTAAPRPGPEVQRHVGEMLSVPPAVRKALFRRDVGSADVLASVDVPTLVVHGTEDAVVAPSSAEYAVGKIPGAEMRWISSVGHLPFTERREEFNAALLEFAGSVTNH</sequence>
<dbReference type="GO" id="GO:0016787">
    <property type="term" value="F:hydrolase activity"/>
    <property type="evidence" value="ECO:0007669"/>
    <property type="project" value="UniProtKB-KW"/>
</dbReference>
<dbReference type="SUPFAM" id="SSF53474">
    <property type="entry name" value="alpha/beta-Hydrolases"/>
    <property type="match status" value="1"/>
</dbReference>
<dbReference type="PRINTS" id="PR00111">
    <property type="entry name" value="ABHYDROLASE"/>
</dbReference>
<evidence type="ECO:0000259" key="2">
    <source>
        <dbReference type="Pfam" id="PF12697"/>
    </source>
</evidence>
<keyword evidence="4" id="KW-1185">Reference proteome</keyword>
<reference evidence="3 4" key="1">
    <citation type="submission" date="2019-03" db="EMBL/GenBank/DDBJ databases">
        <title>Genomic Encyclopedia of Archaeal and Bacterial Type Strains, Phase II (KMG-II): from individual species to whole genera.</title>
        <authorList>
            <person name="Goeker M."/>
        </authorList>
    </citation>
    <scope>NUCLEOTIDE SEQUENCE [LARGE SCALE GENOMIC DNA]</scope>
    <source>
        <strain evidence="3 4">DSM 45499</strain>
    </source>
</reference>
<dbReference type="InterPro" id="IPR000639">
    <property type="entry name" value="Epox_hydrolase-like"/>
</dbReference>
<dbReference type="PANTHER" id="PTHR43798">
    <property type="entry name" value="MONOACYLGLYCEROL LIPASE"/>
    <property type="match status" value="1"/>
</dbReference>
<dbReference type="PANTHER" id="PTHR43798:SF31">
    <property type="entry name" value="AB HYDROLASE SUPERFAMILY PROTEIN YCLE"/>
    <property type="match status" value="1"/>
</dbReference>
<name>A0A4V3FSC8_9PSEU</name>
<dbReference type="InterPro" id="IPR000073">
    <property type="entry name" value="AB_hydrolase_1"/>
</dbReference>
<dbReference type="EMBL" id="SOCP01000010">
    <property type="protein sequence ID" value="TDV46951.1"/>
    <property type="molecule type" value="Genomic_DNA"/>
</dbReference>
<comment type="caution">
    <text evidence="3">The sequence shown here is derived from an EMBL/GenBank/DDBJ whole genome shotgun (WGS) entry which is preliminary data.</text>
</comment>
<protein>
    <submittedName>
        <fullName evidence="3">Pimeloyl-ACP methyl ester carboxylesterase</fullName>
    </submittedName>
</protein>
<dbReference type="RefSeq" id="WP_424923907.1">
    <property type="nucleotide sequence ID" value="NZ_SOCP01000010.1"/>
</dbReference>
<dbReference type="Pfam" id="PF12697">
    <property type="entry name" value="Abhydrolase_6"/>
    <property type="match status" value="1"/>
</dbReference>
<proteinExistence type="predicted"/>
<evidence type="ECO:0000313" key="3">
    <source>
        <dbReference type="EMBL" id="TDV46951.1"/>
    </source>
</evidence>
<dbReference type="GO" id="GO:0016020">
    <property type="term" value="C:membrane"/>
    <property type="evidence" value="ECO:0007669"/>
    <property type="project" value="TreeGrafter"/>
</dbReference>
<feature type="domain" description="AB hydrolase-1" evidence="2">
    <location>
        <begin position="26"/>
        <end position="263"/>
    </location>
</feature>
<organism evidence="3 4">
    <name type="scientific">Actinophytocola oryzae</name>
    <dbReference type="NCBI Taxonomy" id="502181"/>
    <lineage>
        <taxon>Bacteria</taxon>
        <taxon>Bacillati</taxon>
        <taxon>Actinomycetota</taxon>
        <taxon>Actinomycetes</taxon>
        <taxon>Pseudonocardiales</taxon>
        <taxon>Pseudonocardiaceae</taxon>
    </lineage>
</organism>
<dbReference type="Gene3D" id="3.40.50.1820">
    <property type="entry name" value="alpha/beta hydrolase"/>
    <property type="match status" value="1"/>
</dbReference>
<dbReference type="InterPro" id="IPR029058">
    <property type="entry name" value="AB_hydrolase_fold"/>
</dbReference>
<dbReference type="Proteomes" id="UP000294927">
    <property type="component" value="Unassembled WGS sequence"/>
</dbReference>
<evidence type="ECO:0000313" key="4">
    <source>
        <dbReference type="Proteomes" id="UP000294927"/>
    </source>
</evidence>
<accession>A0A4V3FSC8</accession>
<evidence type="ECO:0000256" key="1">
    <source>
        <dbReference type="ARBA" id="ARBA00022801"/>
    </source>
</evidence>
<gene>
    <name evidence="3" type="ORF">CLV71_110134</name>
</gene>
<dbReference type="PRINTS" id="PR00412">
    <property type="entry name" value="EPOXHYDRLASE"/>
</dbReference>
<dbReference type="AlphaFoldDB" id="A0A4V3FSC8"/>
<keyword evidence="1" id="KW-0378">Hydrolase</keyword>